<dbReference type="Proteomes" id="UP001153620">
    <property type="component" value="Chromosome 1"/>
</dbReference>
<evidence type="ECO:0000256" key="3">
    <source>
        <dbReference type="ARBA" id="ARBA00022737"/>
    </source>
</evidence>
<dbReference type="InterPro" id="IPR001611">
    <property type="entry name" value="Leu-rich_rpt"/>
</dbReference>
<evidence type="ECO:0000256" key="1">
    <source>
        <dbReference type="ARBA" id="ARBA00022614"/>
    </source>
</evidence>
<feature type="chain" id="PRO_5040319035" evidence="4">
    <location>
        <begin position="22"/>
        <end position="457"/>
    </location>
</feature>
<dbReference type="PANTHER" id="PTHR24373">
    <property type="entry name" value="SLIT RELATED LEUCINE-RICH REPEAT NEURONAL PROTEIN"/>
    <property type="match status" value="1"/>
</dbReference>
<evidence type="ECO:0000256" key="4">
    <source>
        <dbReference type="SAM" id="SignalP"/>
    </source>
</evidence>
<accession>A0A9N9WNX0</accession>
<dbReference type="InterPro" id="IPR032675">
    <property type="entry name" value="LRR_dom_sf"/>
</dbReference>
<dbReference type="OrthoDB" id="676979at2759"/>
<dbReference type="InterPro" id="IPR050328">
    <property type="entry name" value="Dev_Immune_Receptor"/>
</dbReference>
<dbReference type="AlphaFoldDB" id="A0A9N9WNX0"/>
<reference evidence="5" key="2">
    <citation type="submission" date="2022-10" db="EMBL/GenBank/DDBJ databases">
        <authorList>
            <consortium name="ENA_rothamsted_submissions"/>
            <consortium name="culmorum"/>
            <person name="King R."/>
        </authorList>
    </citation>
    <scope>NUCLEOTIDE SEQUENCE</scope>
</reference>
<proteinExistence type="predicted"/>
<dbReference type="EMBL" id="OU895877">
    <property type="protein sequence ID" value="CAG9798454.1"/>
    <property type="molecule type" value="Genomic_DNA"/>
</dbReference>
<keyword evidence="6" id="KW-1185">Reference proteome</keyword>
<feature type="signal peptide" evidence="4">
    <location>
        <begin position="1"/>
        <end position="21"/>
    </location>
</feature>
<dbReference type="SMART" id="SM00369">
    <property type="entry name" value="LRR_TYP"/>
    <property type="match status" value="9"/>
</dbReference>
<dbReference type="GO" id="GO:0005615">
    <property type="term" value="C:extracellular space"/>
    <property type="evidence" value="ECO:0007669"/>
    <property type="project" value="TreeGrafter"/>
</dbReference>
<organism evidence="5 6">
    <name type="scientific">Chironomus riparius</name>
    <dbReference type="NCBI Taxonomy" id="315576"/>
    <lineage>
        <taxon>Eukaryota</taxon>
        <taxon>Metazoa</taxon>
        <taxon>Ecdysozoa</taxon>
        <taxon>Arthropoda</taxon>
        <taxon>Hexapoda</taxon>
        <taxon>Insecta</taxon>
        <taxon>Pterygota</taxon>
        <taxon>Neoptera</taxon>
        <taxon>Endopterygota</taxon>
        <taxon>Diptera</taxon>
        <taxon>Nematocera</taxon>
        <taxon>Chironomoidea</taxon>
        <taxon>Chironomidae</taxon>
        <taxon>Chironominae</taxon>
        <taxon>Chironomus</taxon>
    </lineage>
</organism>
<evidence type="ECO:0000313" key="6">
    <source>
        <dbReference type="Proteomes" id="UP001153620"/>
    </source>
</evidence>
<dbReference type="FunFam" id="3.80.10.10:FF:001164">
    <property type="entry name" value="GH01279p"/>
    <property type="match status" value="1"/>
</dbReference>
<dbReference type="PANTHER" id="PTHR24373:SF370">
    <property type="entry name" value="FISH-LIPS, ISOFORM E"/>
    <property type="match status" value="1"/>
</dbReference>
<evidence type="ECO:0000313" key="5">
    <source>
        <dbReference type="EMBL" id="CAG9798454.1"/>
    </source>
</evidence>
<keyword evidence="2 4" id="KW-0732">Signal</keyword>
<dbReference type="Pfam" id="PF00560">
    <property type="entry name" value="LRR_1"/>
    <property type="match status" value="1"/>
</dbReference>
<name>A0A9N9WNX0_9DIPT</name>
<dbReference type="SUPFAM" id="SSF52058">
    <property type="entry name" value="L domain-like"/>
    <property type="match status" value="1"/>
</dbReference>
<dbReference type="Pfam" id="PF13855">
    <property type="entry name" value="LRR_8"/>
    <property type="match status" value="3"/>
</dbReference>
<dbReference type="SMART" id="SM00365">
    <property type="entry name" value="LRR_SD22"/>
    <property type="match status" value="6"/>
</dbReference>
<evidence type="ECO:0000256" key="2">
    <source>
        <dbReference type="ARBA" id="ARBA00022729"/>
    </source>
</evidence>
<dbReference type="GO" id="GO:0031012">
    <property type="term" value="C:extracellular matrix"/>
    <property type="evidence" value="ECO:0007669"/>
    <property type="project" value="TreeGrafter"/>
</dbReference>
<sequence>MSLKFIYFVCVCVIIFYTTSAQILYCTFRNDSTYGYTCDIYILNPTGNYNFSRVLGSHFTGKTDQDVRFIKRSDNSNTTNVPYIICETFQNAIWFDLQSIRISRLDENTFWGCKSLKYLYLNNNLLTTLPPYLFSVHPSSHINEALTLPWDMFSSHLQSLEILNLSNNQIEEILPLTFNSLINLKSLYLHYNLVEEVQPETFSSLNNLVTLNFNYNKIIKLVPKSFESLVHLTSLYLDHNQIEEIQPDIFSPLINLKTLDLFKNQIEELLPKTFKSLISLSELYLSSNNISRIYYDSFESLEKLLILQLQYNQIDELPRNFISSSKQLPKIDLNNNKLKVIHSFGVLPKLITVNLQNNQIDAFDQDLIDDTGVVTLDMRNNSCANFVITDRTSLRLDMRMKLLNCFSNYGNLPPESTTAPTTVSTTTESTTTALTLPPGCIEGNFFFFILIALYCIY</sequence>
<keyword evidence="3" id="KW-0677">Repeat</keyword>
<dbReference type="InterPro" id="IPR003591">
    <property type="entry name" value="Leu-rich_rpt_typical-subtyp"/>
</dbReference>
<keyword evidence="1" id="KW-0433">Leucine-rich repeat</keyword>
<dbReference type="Gene3D" id="3.80.10.10">
    <property type="entry name" value="Ribonuclease Inhibitor"/>
    <property type="match status" value="2"/>
</dbReference>
<reference evidence="5" key="1">
    <citation type="submission" date="2022-01" db="EMBL/GenBank/DDBJ databases">
        <authorList>
            <person name="King R."/>
        </authorList>
    </citation>
    <scope>NUCLEOTIDE SEQUENCE</scope>
</reference>
<gene>
    <name evidence="5" type="ORF">CHIRRI_LOCUS1436</name>
</gene>
<dbReference type="PROSITE" id="PS51450">
    <property type="entry name" value="LRR"/>
    <property type="match status" value="5"/>
</dbReference>
<protein>
    <submittedName>
        <fullName evidence="5">Uncharacterized protein</fullName>
    </submittedName>
</protein>
<dbReference type="SMART" id="SM00364">
    <property type="entry name" value="LRR_BAC"/>
    <property type="match status" value="4"/>
</dbReference>